<dbReference type="GO" id="GO:0005886">
    <property type="term" value="C:plasma membrane"/>
    <property type="evidence" value="ECO:0007669"/>
    <property type="project" value="UniProtKB-SubCell"/>
</dbReference>
<dbReference type="AlphaFoldDB" id="A0A0G1N182"/>
<comment type="subcellular location">
    <subcellularLocation>
        <location evidence="1">Cell inner membrane</location>
        <topology evidence="1">Multi-pass membrane protein</topology>
    </subcellularLocation>
</comment>
<organism evidence="10 11">
    <name type="scientific">Candidatus Jorgensenbacteria bacterium GW2011_GWA2_45_9</name>
    <dbReference type="NCBI Taxonomy" id="1618663"/>
    <lineage>
        <taxon>Bacteria</taxon>
        <taxon>Candidatus Joergenseniibacteriota</taxon>
    </lineage>
</organism>
<comment type="similarity">
    <text evidence="2">Belongs to the GSP F family.</text>
</comment>
<name>A0A0G1N182_9BACT</name>
<dbReference type="InterPro" id="IPR018076">
    <property type="entry name" value="T2SS_GspF_dom"/>
</dbReference>
<keyword evidence="5 8" id="KW-0812">Transmembrane</keyword>
<feature type="domain" description="Type II secretion system protein GspF" evidence="9">
    <location>
        <begin position="271"/>
        <end position="393"/>
    </location>
</feature>
<keyword evidence="6 8" id="KW-1133">Transmembrane helix</keyword>
<accession>A0A0G1N182</accession>
<dbReference type="Pfam" id="PF00482">
    <property type="entry name" value="T2SSF"/>
    <property type="match status" value="2"/>
</dbReference>
<evidence type="ECO:0000256" key="4">
    <source>
        <dbReference type="ARBA" id="ARBA00022519"/>
    </source>
</evidence>
<dbReference type="Proteomes" id="UP000034727">
    <property type="component" value="Unassembled WGS sequence"/>
</dbReference>
<comment type="caution">
    <text evidence="10">The sequence shown here is derived from an EMBL/GenBank/DDBJ whole genome shotgun (WGS) entry which is preliminary data.</text>
</comment>
<feature type="transmembrane region" description="Helical" evidence="8">
    <location>
        <begin position="221"/>
        <end position="240"/>
    </location>
</feature>
<sequence length="401" mass="44749">MKFEYKARTKDGELQVGNVEASNKDAALNVLFGHGLFVLSIEEKTGKRWYDKIMNLTKRIKSADFMIFTRQFSTLIASQVSVSDSLATLFKQTPNPVLKEAIYEVSNDIDAGFSLSQAFEKHPAIFSEFYVNMVRSAEITGRLSEVLDFLADYLEQQALLKSKVKNALAYPFFVIGLFAAVLVVMVTFVFPQILPIFEDANVDVPFYTSAILKTGVFLGEWWWAVVIIAGLAVLFVLDYFQTDEGRLVLDEVSLRLPVVGKLFRKLYIARFAESTRVLIRGGLTIPQAIEISSRTIGNKVYESILGGVSEQVRKGKLLSKVLEGIPEVPPLVSQLVAIGESTGRLEELLKKVNYFYSREVDDMVENLVTLIQPILMVVVGGLIAVLFAAILLPLYSLTQSF</sequence>
<evidence type="ECO:0000256" key="6">
    <source>
        <dbReference type="ARBA" id="ARBA00022989"/>
    </source>
</evidence>
<feature type="domain" description="Type II secretion system protein GspF" evidence="9">
    <location>
        <begin position="68"/>
        <end position="191"/>
    </location>
</feature>
<dbReference type="PANTHER" id="PTHR30012">
    <property type="entry name" value="GENERAL SECRETION PATHWAY PROTEIN"/>
    <property type="match status" value="1"/>
</dbReference>
<feature type="transmembrane region" description="Helical" evidence="8">
    <location>
        <begin position="167"/>
        <end position="190"/>
    </location>
</feature>
<evidence type="ECO:0000256" key="1">
    <source>
        <dbReference type="ARBA" id="ARBA00004429"/>
    </source>
</evidence>
<dbReference type="Gene3D" id="1.20.81.30">
    <property type="entry name" value="Type II secretion system (T2SS), domain F"/>
    <property type="match status" value="2"/>
</dbReference>
<evidence type="ECO:0000256" key="5">
    <source>
        <dbReference type="ARBA" id="ARBA00022692"/>
    </source>
</evidence>
<dbReference type="FunFam" id="1.20.81.30:FF:000001">
    <property type="entry name" value="Type II secretion system protein F"/>
    <property type="match status" value="1"/>
</dbReference>
<evidence type="ECO:0000313" key="11">
    <source>
        <dbReference type="Proteomes" id="UP000034727"/>
    </source>
</evidence>
<evidence type="ECO:0000313" key="10">
    <source>
        <dbReference type="EMBL" id="KKU14381.1"/>
    </source>
</evidence>
<proteinExistence type="inferred from homology"/>
<keyword evidence="7 8" id="KW-0472">Membrane</keyword>
<feature type="transmembrane region" description="Helical" evidence="8">
    <location>
        <begin position="374"/>
        <end position="395"/>
    </location>
</feature>
<dbReference type="EMBL" id="LCLJ01000026">
    <property type="protein sequence ID" value="KKU14381.1"/>
    <property type="molecule type" value="Genomic_DNA"/>
</dbReference>
<gene>
    <name evidence="10" type="ORF">UX22_C0026G0003</name>
</gene>
<evidence type="ECO:0000256" key="7">
    <source>
        <dbReference type="ARBA" id="ARBA00023136"/>
    </source>
</evidence>
<keyword evidence="4" id="KW-0997">Cell inner membrane</keyword>
<reference evidence="10 11" key="1">
    <citation type="journal article" date="2015" name="Nature">
        <title>rRNA introns, odd ribosomes, and small enigmatic genomes across a large radiation of phyla.</title>
        <authorList>
            <person name="Brown C.T."/>
            <person name="Hug L.A."/>
            <person name="Thomas B.C."/>
            <person name="Sharon I."/>
            <person name="Castelle C.J."/>
            <person name="Singh A."/>
            <person name="Wilkins M.J."/>
            <person name="Williams K.H."/>
            <person name="Banfield J.F."/>
        </authorList>
    </citation>
    <scope>NUCLEOTIDE SEQUENCE [LARGE SCALE GENOMIC DNA]</scope>
</reference>
<evidence type="ECO:0000259" key="9">
    <source>
        <dbReference type="Pfam" id="PF00482"/>
    </source>
</evidence>
<keyword evidence="3" id="KW-1003">Cell membrane</keyword>
<dbReference type="PANTHER" id="PTHR30012:SF0">
    <property type="entry name" value="TYPE II SECRETION SYSTEM PROTEIN F-RELATED"/>
    <property type="match status" value="1"/>
</dbReference>
<evidence type="ECO:0000256" key="2">
    <source>
        <dbReference type="ARBA" id="ARBA00005745"/>
    </source>
</evidence>
<dbReference type="PRINTS" id="PR00812">
    <property type="entry name" value="BCTERIALGSPF"/>
</dbReference>
<evidence type="ECO:0000256" key="8">
    <source>
        <dbReference type="SAM" id="Phobius"/>
    </source>
</evidence>
<protein>
    <submittedName>
        <fullName evidence="10">Tfp pilus biogenesis protein PilC</fullName>
    </submittedName>
</protein>
<dbReference type="InterPro" id="IPR003004">
    <property type="entry name" value="GspF/PilC"/>
</dbReference>
<evidence type="ECO:0000256" key="3">
    <source>
        <dbReference type="ARBA" id="ARBA00022475"/>
    </source>
</evidence>
<dbReference type="InterPro" id="IPR042094">
    <property type="entry name" value="T2SS_GspF_sf"/>
</dbReference>